<gene>
    <name evidence="8" type="primary">LOC110738034</name>
</gene>
<dbReference type="GeneID" id="110738034"/>
<evidence type="ECO:0000256" key="1">
    <source>
        <dbReference type="ARBA" id="ARBA00004123"/>
    </source>
</evidence>
<keyword evidence="2" id="KW-0805">Transcription regulation</keyword>
<reference evidence="8" key="2">
    <citation type="submission" date="2021-03" db="UniProtKB">
        <authorList>
            <consortium name="EnsemblPlants"/>
        </authorList>
    </citation>
    <scope>IDENTIFICATION</scope>
</reference>
<dbReference type="OrthoDB" id="1728055at2759"/>
<accession>A0A803N6P1</accession>
<feature type="domain" description="BZIP" evidence="7">
    <location>
        <begin position="32"/>
        <end position="95"/>
    </location>
</feature>
<dbReference type="PROSITE" id="PS51257">
    <property type="entry name" value="PROKAR_LIPOPROTEIN"/>
    <property type="match status" value="1"/>
</dbReference>
<keyword evidence="5" id="KW-0539">Nucleus</keyword>
<dbReference type="KEGG" id="cqi:110738034"/>
<keyword evidence="4" id="KW-0804">Transcription</keyword>
<dbReference type="GO" id="GO:0046982">
    <property type="term" value="F:protein heterodimerization activity"/>
    <property type="evidence" value="ECO:0007669"/>
    <property type="project" value="UniProtKB-ARBA"/>
</dbReference>
<keyword evidence="9" id="KW-1185">Reference proteome</keyword>
<dbReference type="PROSITE" id="PS50217">
    <property type="entry name" value="BZIP"/>
    <property type="match status" value="1"/>
</dbReference>
<feature type="region of interest" description="Disordered" evidence="6">
    <location>
        <begin position="1"/>
        <end position="55"/>
    </location>
</feature>
<dbReference type="GO" id="GO:0005634">
    <property type="term" value="C:nucleus"/>
    <property type="evidence" value="ECO:0007669"/>
    <property type="project" value="UniProtKB-SubCell"/>
</dbReference>
<organism evidence="8 9">
    <name type="scientific">Chenopodium quinoa</name>
    <name type="common">Quinoa</name>
    <dbReference type="NCBI Taxonomy" id="63459"/>
    <lineage>
        <taxon>Eukaryota</taxon>
        <taxon>Viridiplantae</taxon>
        <taxon>Streptophyta</taxon>
        <taxon>Embryophyta</taxon>
        <taxon>Tracheophyta</taxon>
        <taxon>Spermatophyta</taxon>
        <taxon>Magnoliopsida</taxon>
        <taxon>eudicotyledons</taxon>
        <taxon>Gunneridae</taxon>
        <taxon>Pentapetalae</taxon>
        <taxon>Caryophyllales</taxon>
        <taxon>Chenopodiaceae</taxon>
        <taxon>Chenopodioideae</taxon>
        <taxon>Atripliceae</taxon>
        <taxon>Chenopodium</taxon>
    </lineage>
</organism>
<protein>
    <recommendedName>
        <fullName evidence="7">BZIP domain-containing protein</fullName>
    </recommendedName>
</protein>
<dbReference type="GO" id="GO:0000976">
    <property type="term" value="F:transcription cis-regulatory region binding"/>
    <property type="evidence" value="ECO:0007669"/>
    <property type="project" value="TreeGrafter"/>
</dbReference>
<dbReference type="Gramene" id="AUR62041399-RA">
    <property type="protein sequence ID" value="AUR62041399-RA:cds"/>
    <property type="gene ID" value="AUR62041399"/>
</dbReference>
<dbReference type="PANTHER" id="PTHR45764">
    <property type="entry name" value="BZIP TRANSCRIPTION FACTOR 44"/>
    <property type="match status" value="1"/>
</dbReference>
<dbReference type="CDD" id="cd14702">
    <property type="entry name" value="bZIP_plant_GBF1"/>
    <property type="match status" value="1"/>
</dbReference>
<keyword evidence="3" id="KW-0238">DNA-binding</keyword>
<dbReference type="PANTHER" id="PTHR45764:SF34">
    <property type="entry name" value="BZIP TRANSCRIPTION FACTOR 53"/>
    <property type="match status" value="1"/>
</dbReference>
<dbReference type="InterPro" id="IPR046347">
    <property type="entry name" value="bZIP_sf"/>
</dbReference>
<evidence type="ECO:0000256" key="6">
    <source>
        <dbReference type="SAM" id="MobiDB-lite"/>
    </source>
</evidence>
<dbReference type="Gene3D" id="1.20.5.170">
    <property type="match status" value="1"/>
</dbReference>
<evidence type="ECO:0000259" key="7">
    <source>
        <dbReference type="PROSITE" id="PS50217"/>
    </source>
</evidence>
<dbReference type="GO" id="GO:0003700">
    <property type="term" value="F:DNA-binding transcription factor activity"/>
    <property type="evidence" value="ECO:0007669"/>
    <property type="project" value="InterPro"/>
</dbReference>
<dbReference type="RefSeq" id="XP_021774092.1">
    <property type="nucleotide sequence ID" value="XM_021918400.1"/>
</dbReference>
<dbReference type="InterPro" id="IPR045314">
    <property type="entry name" value="bZIP_plant_GBF1"/>
</dbReference>
<proteinExistence type="predicted"/>
<evidence type="ECO:0000256" key="5">
    <source>
        <dbReference type="ARBA" id="ARBA00023242"/>
    </source>
</evidence>
<feature type="compositionally biased region" description="Basic and acidic residues" evidence="6">
    <location>
        <begin position="31"/>
        <end position="48"/>
    </location>
</feature>
<dbReference type="SMART" id="SM00338">
    <property type="entry name" value="BRLZ"/>
    <property type="match status" value="1"/>
</dbReference>
<reference evidence="8" key="1">
    <citation type="journal article" date="2017" name="Nature">
        <title>The genome of Chenopodium quinoa.</title>
        <authorList>
            <person name="Jarvis D.E."/>
            <person name="Ho Y.S."/>
            <person name="Lightfoot D.J."/>
            <person name="Schmoeckel S.M."/>
            <person name="Li B."/>
            <person name="Borm T.J.A."/>
            <person name="Ohyanagi H."/>
            <person name="Mineta K."/>
            <person name="Michell C.T."/>
            <person name="Saber N."/>
            <person name="Kharbatia N.M."/>
            <person name="Rupper R.R."/>
            <person name="Sharp A.R."/>
            <person name="Dally N."/>
            <person name="Boughton B.A."/>
            <person name="Woo Y.H."/>
            <person name="Gao G."/>
            <person name="Schijlen E.G.W.M."/>
            <person name="Guo X."/>
            <person name="Momin A.A."/>
            <person name="Negrao S."/>
            <person name="Al-Babili S."/>
            <person name="Gehring C."/>
            <person name="Roessner U."/>
            <person name="Jung C."/>
            <person name="Murphy K."/>
            <person name="Arold S.T."/>
            <person name="Gojobori T."/>
            <person name="van der Linden C.G."/>
            <person name="van Loo E.N."/>
            <person name="Jellen E.N."/>
            <person name="Maughan P.J."/>
            <person name="Tester M."/>
        </authorList>
    </citation>
    <scope>NUCLEOTIDE SEQUENCE [LARGE SCALE GENOMIC DNA]</scope>
    <source>
        <strain evidence="8">cv. PI 614886</strain>
    </source>
</reference>
<dbReference type="EnsemblPlants" id="AUR62041399-RA">
    <property type="protein sequence ID" value="AUR62041399-RA:cds"/>
    <property type="gene ID" value="AUR62041399"/>
</dbReference>
<dbReference type="Proteomes" id="UP000596660">
    <property type="component" value="Unplaced"/>
</dbReference>
<comment type="subcellular location">
    <subcellularLocation>
        <location evidence="1">Nucleus</location>
    </subcellularLocation>
</comment>
<dbReference type="AlphaFoldDB" id="A0A803N6P1"/>
<dbReference type="SMR" id="A0A803N6P1"/>
<dbReference type="GO" id="GO:0045893">
    <property type="term" value="P:positive regulation of DNA-templated transcription"/>
    <property type="evidence" value="ECO:0007669"/>
    <property type="project" value="TreeGrafter"/>
</dbReference>
<dbReference type="Pfam" id="PF07716">
    <property type="entry name" value="bZIP_2"/>
    <property type="match status" value="1"/>
</dbReference>
<evidence type="ECO:0000256" key="3">
    <source>
        <dbReference type="ARBA" id="ARBA00023125"/>
    </source>
</evidence>
<dbReference type="PROSITE" id="PS00036">
    <property type="entry name" value="BZIP_BASIC"/>
    <property type="match status" value="1"/>
</dbReference>
<sequence length="165" mass="18412">MRASKTIIKSDGKSSSKAVVSSGSSGGCNSIDEKKRRRLDSNRESARRSREKKQKHLDNLLKEVSGLELQNKEIMNKIDGISNVLGGLNDQNNELKTLKDKLEKRLDALESVIEIGKVVRGSSSNINSAEEINNNNCHPMMKPWQLPCHYPSLPIFATSFKDFNV</sequence>
<evidence type="ECO:0000256" key="4">
    <source>
        <dbReference type="ARBA" id="ARBA00023163"/>
    </source>
</evidence>
<evidence type="ECO:0000256" key="2">
    <source>
        <dbReference type="ARBA" id="ARBA00023015"/>
    </source>
</evidence>
<name>A0A803N6P1_CHEQI</name>
<dbReference type="SUPFAM" id="SSF57959">
    <property type="entry name" value="Leucine zipper domain"/>
    <property type="match status" value="1"/>
</dbReference>
<dbReference type="OMA" id="CNSIDEK"/>
<dbReference type="InterPro" id="IPR004827">
    <property type="entry name" value="bZIP"/>
</dbReference>
<evidence type="ECO:0000313" key="8">
    <source>
        <dbReference type="EnsemblPlants" id="AUR62041399-RA:cds"/>
    </source>
</evidence>
<evidence type="ECO:0000313" key="9">
    <source>
        <dbReference type="Proteomes" id="UP000596660"/>
    </source>
</evidence>
<dbReference type="FunFam" id="1.20.5.170:FF:000020">
    <property type="entry name" value="BZIP transcription factor"/>
    <property type="match status" value="1"/>
</dbReference>